<evidence type="ECO:0008006" key="4">
    <source>
        <dbReference type="Google" id="ProtNLM"/>
    </source>
</evidence>
<evidence type="ECO:0000256" key="1">
    <source>
        <dbReference type="SAM" id="SignalP"/>
    </source>
</evidence>
<dbReference type="EMBL" id="JBFXLR010000010">
    <property type="protein sequence ID" value="KAL2855138.1"/>
    <property type="molecule type" value="Genomic_DNA"/>
</dbReference>
<dbReference type="GeneID" id="98160093"/>
<evidence type="ECO:0000313" key="2">
    <source>
        <dbReference type="EMBL" id="KAL2855138.1"/>
    </source>
</evidence>
<reference evidence="2 3" key="1">
    <citation type="submission" date="2024-07" db="EMBL/GenBank/DDBJ databases">
        <title>Section-level genome sequencing and comparative genomics of Aspergillus sections Usti and Cavernicolus.</title>
        <authorList>
            <consortium name="Lawrence Berkeley National Laboratory"/>
            <person name="Nybo J.L."/>
            <person name="Vesth T.C."/>
            <person name="Theobald S."/>
            <person name="Frisvad J.C."/>
            <person name="Larsen T.O."/>
            <person name="Kjaerboelling I."/>
            <person name="Rothschild-Mancinelli K."/>
            <person name="Lyhne E.K."/>
            <person name="Kogle M.E."/>
            <person name="Barry K."/>
            <person name="Clum A."/>
            <person name="Na H."/>
            <person name="Ledsgaard L."/>
            <person name="Lin J."/>
            <person name="Lipzen A."/>
            <person name="Kuo A."/>
            <person name="Riley R."/>
            <person name="Mondo S."/>
            <person name="LaButti K."/>
            <person name="Haridas S."/>
            <person name="Pangalinan J."/>
            <person name="Salamov A.A."/>
            <person name="Simmons B.A."/>
            <person name="Magnuson J.K."/>
            <person name="Chen J."/>
            <person name="Drula E."/>
            <person name="Henrissat B."/>
            <person name="Wiebenga A."/>
            <person name="Lubbers R.J."/>
            <person name="Gomes A.C."/>
            <person name="Macurrencykelacurrency M.R."/>
            <person name="Stajich J."/>
            <person name="Grigoriev I.V."/>
            <person name="Mortensen U.H."/>
            <person name="De vries R.P."/>
            <person name="Baker S.E."/>
            <person name="Andersen M.R."/>
        </authorList>
    </citation>
    <scope>NUCLEOTIDE SEQUENCE [LARGE SCALE GENOMIC DNA]</scope>
    <source>
        <strain evidence="2 3">CBS 756.74</strain>
    </source>
</reference>
<accession>A0ABR4KSA0</accession>
<dbReference type="Proteomes" id="UP001610444">
    <property type="component" value="Unassembled WGS sequence"/>
</dbReference>
<feature type="signal peptide" evidence="1">
    <location>
        <begin position="1"/>
        <end position="19"/>
    </location>
</feature>
<name>A0ABR4KSA0_9EURO</name>
<dbReference type="RefSeq" id="XP_070901794.1">
    <property type="nucleotide sequence ID" value="XM_071044929.1"/>
</dbReference>
<comment type="caution">
    <text evidence="2">The sequence shown here is derived from an EMBL/GenBank/DDBJ whole genome shotgun (WGS) entry which is preliminary data.</text>
</comment>
<keyword evidence="3" id="KW-1185">Reference proteome</keyword>
<feature type="chain" id="PRO_5045557955" description="Cyanovirin-N domain-containing protein" evidence="1">
    <location>
        <begin position="20"/>
        <end position="172"/>
    </location>
</feature>
<sequence length="172" mass="18984">MKPAALLTTLLLLPLSALSAPTSAPEDTATELFARDKKCTITGASTVNCRSSFSTGSSVKRKLSRGSSYTFDCFVTGERVVIDGVSNAYVYSFQLLATMCVLIRDGREGWWPKQGNDTDVRGREMWILNSLTRLVVGLRSWQWSSSLGCYVNGHYTDSKCTSQALGRCIWDF</sequence>
<keyword evidence="1" id="KW-0732">Signal</keyword>
<protein>
    <recommendedName>
        <fullName evidence="4">Cyanovirin-N domain-containing protein</fullName>
    </recommendedName>
</protein>
<evidence type="ECO:0000313" key="3">
    <source>
        <dbReference type="Proteomes" id="UP001610444"/>
    </source>
</evidence>
<proteinExistence type="predicted"/>
<gene>
    <name evidence="2" type="ORF">BJX68DRAFT_264285</name>
</gene>
<organism evidence="2 3">
    <name type="scientific">Aspergillus pseudodeflectus</name>
    <dbReference type="NCBI Taxonomy" id="176178"/>
    <lineage>
        <taxon>Eukaryota</taxon>
        <taxon>Fungi</taxon>
        <taxon>Dikarya</taxon>
        <taxon>Ascomycota</taxon>
        <taxon>Pezizomycotina</taxon>
        <taxon>Eurotiomycetes</taxon>
        <taxon>Eurotiomycetidae</taxon>
        <taxon>Eurotiales</taxon>
        <taxon>Aspergillaceae</taxon>
        <taxon>Aspergillus</taxon>
        <taxon>Aspergillus subgen. Nidulantes</taxon>
    </lineage>
</organism>